<evidence type="ECO:0000256" key="4">
    <source>
        <dbReference type="ARBA" id="ARBA00022833"/>
    </source>
</evidence>
<feature type="region of interest" description="Disordered" evidence="8">
    <location>
        <begin position="753"/>
        <end position="776"/>
    </location>
</feature>
<dbReference type="Pfam" id="PF05699">
    <property type="entry name" value="Dimer_Tnp_hAT"/>
    <property type="match status" value="1"/>
</dbReference>
<proteinExistence type="predicted"/>
<feature type="domain" description="BED-type" evidence="9">
    <location>
        <begin position="14"/>
        <end position="72"/>
    </location>
</feature>
<dbReference type="InterPro" id="IPR007021">
    <property type="entry name" value="DUF659"/>
</dbReference>
<keyword evidence="6" id="KW-0539">Nucleus</keyword>
<evidence type="ECO:0000313" key="11">
    <source>
        <dbReference type="Proteomes" id="UP000233837"/>
    </source>
</evidence>
<keyword evidence="11" id="KW-1185">Reference proteome</keyword>
<dbReference type="EMBL" id="KZ502052">
    <property type="protein sequence ID" value="PKU84317.1"/>
    <property type="molecule type" value="Genomic_DNA"/>
</dbReference>
<dbReference type="SUPFAM" id="SSF53098">
    <property type="entry name" value="Ribonuclease H-like"/>
    <property type="match status" value="1"/>
</dbReference>
<dbReference type="GO" id="GO:0003677">
    <property type="term" value="F:DNA binding"/>
    <property type="evidence" value="ECO:0007669"/>
    <property type="project" value="UniProtKB-KW"/>
</dbReference>
<name>A0A2I0X8Q5_9ASPA</name>
<evidence type="ECO:0000256" key="6">
    <source>
        <dbReference type="ARBA" id="ARBA00023242"/>
    </source>
</evidence>
<dbReference type="Proteomes" id="UP000233837">
    <property type="component" value="Unassembled WGS sequence"/>
</dbReference>
<keyword evidence="5" id="KW-0238">DNA-binding</keyword>
<evidence type="ECO:0000256" key="7">
    <source>
        <dbReference type="PROSITE-ProRule" id="PRU00027"/>
    </source>
</evidence>
<evidence type="ECO:0000313" key="10">
    <source>
        <dbReference type="EMBL" id="PKU84317.1"/>
    </source>
</evidence>
<dbReference type="InterPro" id="IPR008906">
    <property type="entry name" value="HATC_C_dom"/>
</dbReference>
<evidence type="ECO:0000259" key="9">
    <source>
        <dbReference type="PROSITE" id="PS50808"/>
    </source>
</evidence>
<evidence type="ECO:0000256" key="5">
    <source>
        <dbReference type="ARBA" id="ARBA00023125"/>
    </source>
</evidence>
<dbReference type="InterPro" id="IPR003656">
    <property type="entry name" value="Znf_BED"/>
</dbReference>
<dbReference type="Pfam" id="PF04937">
    <property type="entry name" value="DUF659"/>
    <property type="match status" value="1"/>
</dbReference>
<dbReference type="STRING" id="906689.A0A2I0X8Q5"/>
<dbReference type="InterPro" id="IPR012337">
    <property type="entry name" value="RNaseH-like_sf"/>
</dbReference>
<dbReference type="GO" id="GO:0046983">
    <property type="term" value="F:protein dimerization activity"/>
    <property type="evidence" value="ECO:0007669"/>
    <property type="project" value="InterPro"/>
</dbReference>
<reference evidence="10 11" key="1">
    <citation type="journal article" date="2016" name="Sci. Rep.">
        <title>The Dendrobium catenatum Lindl. genome sequence provides insights into polysaccharide synthase, floral development and adaptive evolution.</title>
        <authorList>
            <person name="Zhang G.Q."/>
            <person name="Xu Q."/>
            <person name="Bian C."/>
            <person name="Tsai W.C."/>
            <person name="Yeh C.M."/>
            <person name="Liu K.W."/>
            <person name="Yoshida K."/>
            <person name="Zhang L.S."/>
            <person name="Chang S.B."/>
            <person name="Chen F."/>
            <person name="Shi Y."/>
            <person name="Su Y.Y."/>
            <person name="Zhang Y.Q."/>
            <person name="Chen L.J."/>
            <person name="Yin Y."/>
            <person name="Lin M."/>
            <person name="Huang H."/>
            <person name="Deng H."/>
            <person name="Wang Z.W."/>
            <person name="Zhu S.L."/>
            <person name="Zhao X."/>
            <person name="Deng C."/>
            <person name="Niu S.C."/>
            <person name="Huang J."/>
            <person name="Wang M."/>
            <person name="Liu G.H."/>
            <person name="Yang H.J."/>
            <person name="Xiao X.J."/>
            <person name="Hsiao Y.Y."/>
            <person name="Wu W.L."/>
            <person name="Chen Y.Y."/>
            <person name="Mitsuda N."/>
            <person name="Ohme-Takagi M."/>
            <person name="Luo Y.B."/>
            <person name="Van de Peer Y."/>
            <person name="Liu Z.J."/>
        </authorList>
    </citation>
    <scope>NUCLEOTIDE SEQUENCE [LARGE SCALE GENOMIC DNA]</scope>
    <source>
        <tissue evidence="10">The whole plant</tissue>
    </source>
</reference>
<reference evidence="10 11" key="2">
    <citation type="journal article" date="2017" name="Nature">
        <title>The Apostasia genome and the evolution of orchids.</title>
        <authorList>
            <person name="Zhang G.Q."/>
            <person name="Liu K.W."/>
            <person name="Li Z."/>
            <person name="Lohaus R."/>
            <person name="Hsiao Y.Y."/>
            <person name="Niu S.C."/>
            <person name="Wang J.Y."/>
            <person name="Lin Y.C."/>
            <person name="Xu Q."/>
            <person name="Chen L.J."/>
            <person name="Yoshida K."/>
            <person name="Fujiwara S."/>
            <person name="Wang Z.W."/>
            <person name="Zhang Y.Q."/>
            <person name="Mitsuda N."/>
            <person name="Wang M."/>
            <person name="Liu G.H."/>
            <person name="Pecoraro L."/>
            <person name="Huang H.X."/>
            <person name="Xiao X.J."/>
            <person name="Lin M."/>
            <person name="Wu X.Y."/>
            <person name="Wu W.L."/>
            <person name="Chen Y.Y."/>
            <person name="Chang S.B."/>
            <person name="Sakamoto S."/>
            <person name="Ohme-Takagi M."/>
            <person name="Yagi M."/>
            <person name="Zeng S.J."/>
            <person name="Shen C.Y."/>
            <person name="Yeh C.M."/>
            <person name="Luo Y.B."/>
            <person name="Tsai W.C."/>
            <person name="Van de Peer Y."/>
            <person name="Liu Z.J."/>
        </authorList>
    </citation>
    <scope>NUCLEOTIDE SEQUENCE [LARGE SCALE GENOMIC DNA]</scope>
    <source>
        <tissue evidence="10">The whole plant</tissue>
    </source>
</reference>
<evidence type="ECO:0000256" key="1">
    <source>
        <dbReference type="ARBA" id="ARBA00004123"/>
    </source>
</evidence>
<dbReference type="OrthoDB" id="645489at2759"/>
<evidence type="ECO:0000256" key="3">
    <source>
        <dbReference type="ARBA" id="ARBA00022771"/>
    </source>
</evidence>
<feature type="region of interest" description="Disordered" evidence="8">
    <location>
        <begin position="141"/>
        <end position="182"/>
    </location>
</feature>
<protein>
    <recommendedName>
        <fullName evidence="9">BED-type domain-containing protein</fullName>
    </recommendedName>
</protein>
<dbReference type="AlphaFoldDB" id="A0A2I0X8Q5"/>
<dbReference type="PANTHER" id="PTHR32166:SF88">
    <property type="entry name" value="HAT TRANSPOSON SUPERFAMILY"/>
    <property type="match status" value="1"/>
</dbReference>
<dbReference type="PROSITE" id="PS50808">
    <property type="entry name" value="ZF_BED"/>
    <property type="match status" value="1"/>
</dbReference>
<organism evidence="10 11">
    <name type="scientific">Dendrobium catenatum</name>
    <dbReference type="NCBI Taxonomy" id="906689"/>
    <lineage>
        <taxon>Eukaryota</taxon>
        <taxon>Viridiplantae</taxon>
        <taxon>Streptophyta</taxon>
        <taxon>Embryophyta</taxon>
        <taxon>Tracheophyta</taxon>
        <taxon>Spermatophyta</taxon>
        <taxon>Magnoliopsida</taxon>
        <taxon>Liliopsida</taxon>
        <taxon>Asparagales</taxon>
        <taxon>Orchidaceae</taxon>
        <taxon>Epidendroideae</taxon>
        <taxon>Malaxideae</taxon>
        <taxon>Dendrobiinae</taxon>
        <taxon>Dendrobium</taxon>
    </lineage>
</organism>
<evidence type="ECO:0000256" key="2">
    <source>
        <dbReference type="ARBA" id="ARBA00022723"/>
    </source>
</evidence>
<feature type="compositionally biased region" description="Acidic residues" evidence="8">
    <location>
        <begin position="758"/>
        <end position="770"/>
    </location>
</feature>
<dbReference type="PANTHER" id="PTHR32166">
    <property type="entry name" value="OSJNBA0013A04.12 PROTEIN"/>
    <property type="match status" value="1"/>
</dbReference>
<sequence>MMTTSEIVLPIGNQKHDPAWKHCLMIRSSGRTKLKCIYCMKLFLGGGIHRIKEHLARHKGNAACCPKVPLEVQQAMQHSLDGAAVRKKRKIKLAEEVGHLIPAEISAVAGEIDPSSNSSLQIVPINEMLDLGTVQIETKEDGTAAPLPRAAKSAERVRKRRMKSSSMNHMGPSPTLGNDGSWVNRSNSARAVDKEHVYSSIGRFLYEAGVPLEAVNSVYFQPMVEAIAAFGPGLDLPSYHDFRGGILKRSVEEVNLTLEHYKGTWSHTGCSILADEWSTMEKTLINFMVYCPEGTMFLRCVDATEIVATADTLYELLKHVVEDVGPSNVVQVITSNSDTHAIAGKRLTETFPTLFWSPCASQCIDGILEDFSKMDSMIDTIESAKSLTRFIYRNVPVLNMMKKYTHGKDLLPPASSRSAMNFVALKNLVCLQDELRNMVTSEEWVESPYSKKPDGVAMANLIVNLSFWMSCAAINRITEPLVRLLKLVDSKKRPAMGYVYLGLYLAKEAIRKEFVKKSDYMPYWELIDWRWDKHLPRPLHAAGFFLNPQLFYSTQGQISNEISSGMLDCIERLVPEAKVQDKIQKELNYYRVADRDFSRKIAVRARHALLPAEWWSTYGGSCPNLTRLAIHILSQTCSARGPERTHIPFEQLHNEKLNFAERQRLCELVYVRYNLRLQQRHFLKSRCFDPISVDNIDIVDDWVGNHPLFSPDADCCSWLVFNQPGPIEQQSEFSLDEVETLMSALDDDAIRGAGRGIEEDDEIKEEEDNQDGTTFT</sequence>
<gene>
    <name evidence="10" type="ORF">MA16_Dca002830</name>
</gene>
<keyword evidence="4" id="KW-0862">Zinc</keyword>
<evidence type="ECO:0000256" key="8">
    <source>
        <dbReference type="SAM" id="MobiDB-lite"/>
    </source>
</evidence>
<dbReference type="GO" id="GO:0005634">
    <property type="term" value="C:nucleus"/>
    <property type="evidence" value="ECO:0007669"/>
    <property type="project" value="UniProtKB-SubCell"/>
</dbReference>
<accession>A0A2I0X8Q5</accession>
<dbReference type="GO" id="GO:0008270">
    <property type="term" value="F:zinc ion binding"/>
    <property type="evidence" value="ECO:0007669"/>
    <property type="project" value="UniProtKB-KW"/>
</dbReference>
<comment type="subcellular location">
    <subcellularLocation>
        <location evidence="1">Nucleus</location>
    </subcellularLocation>
</comment>
<keyword evidence="3 7" id="KW-0863">Zinc-finger</keyword>
<keyword evidence="2" id="KW-0479">Metal-binding</keyword>